<dbReference type="RefSeq" id="WP_100713260.1">
    <property type="nucleotide sequence ID" value="NZ_NPDY01000004.1"/>
</dbReference>
<comment type="caution">
    <text evidence="2">The sequence shown here is derived from an EMBL/GenBank/DDBJ whole genome shotgun (WGS) entry which is preliminary data.</text>
</comment>
<name>A0A2M9ZL75_9LEPT</name>
<dbReference type="OrthoDB" id="9810122at2"/>
<dbReference type="InterPro" id="IPR029063">
    <property type="entry name" value="SAM-dependent_MTases_sf"/>
</dbReference>
<protein>
    <recommendedName>
        <fullName evidence="5">Methyltransferase FkbM domain-containing protein</fullName>
    </recommendedName>
</protein>
<proteinExistence type="predicted"/>
<dbReference type="AlphaFoldDB" id="A0A2M9ZL75"/>
<sequence length="290" mass="32993">MISLLKRGFRRLFPVPSPYQEKTSPATKISLVNFYNDIRAKAKNGQLPPLNNSGFRIFSQFEEDGLLLFLIAALEVENKTFIDIGSADGISSNCANLAFNFGWHGLFVDGSEKAIEAGRRFYEKHPDTTHYPPVFVCDFVKRENINKIISGAGFHGPIGVMSIDIDGNDYWVWDAIETVEPAIVIIETHIEFGMKDRVVSYDPNYYYPNPKHPEYFGASAVSMNKLAKKKGYRLVGANHYGFNLLFVKSNLFPDRLPEIDVAQILNHPRNRERLKLIDPIDTWEFESPIK</sequence>
<evidence type="ECO:0000313" key="3">
    <source>
        <dbReference type="Proteomes" id="UP000231962"/>
    </source>
</evidence>
<keyword evidence="3" id="KW-1185">Reference proteome</keyword>
<dbReference type="EMBL" id="NPDY01000004">
    <property type="protein sequence ID" value="PJZ70298.1"/>
    <property type="molecule type" value="Genomic_DNA"/>
</dbReference>
<dbReference type="Proteomes" id="UP000231962">
    <property type="component" value="Unassembled WGS sequence"/>
</dbReference>
<evidence type="ECO:0008006" key="5">
    <source>
        <dbReference type="Google" id="ProtNLM"/>
    </source>
</evidence>
<evidence type="ECO:0000313" key="2">
    <source>
        <dbReference type="EMBL" id="PJZ72818.1"/>
    </source>
</evidence>
<gene>
    <name evidence="1" type="ORF">CH360_06770</name>
    <name evidence="2" type="ORF">CH373_12200</name>
</gene>
<organism evidence="2 4">
    <name type="scientific">Leptospira perolatii</name>
    <dbReference type="NCBI Taxonomy" id="2023191"/>
    <lineage>
        <taxon>Bacteria</taxon>
        <taxon>Pseudomonadati</taxon>
        <taxon>Spirochaetota</taxon>
        <taxon>Spirochaetia</taxon>
        <taxon>Leptospirales</taxon>
        <taxon>Leptospiraceae</taxon>
        <taxon>Leptospira</taxon>
    </lineage>
</organism>
<accession>A0A2M9ZL75</accession>
<reference evidence="3 4" key="1">
    <citation type="submission" date="2017-07" db="EMBL/GenBank/DDBJ databases">
        <title>Leptospira spp. isolated from tropical soils.</title>
        <authorList>
            <person name="Thibeaux R."/>
            <person name="Iraola G."/>
            <person name="Ferres I."/>
            <person name="Bierque E."/>
            <person name="Girault D."/>
            <person name="Soupe-Gilbert M.-E."/>
            <person name="Picardeau M."/>
            <person name="Goarant C."/>
        </authorList>
    </citation>
    <scope>NUCLEOTIDE SEQUENCE [LARGE SCALE GENOMIC DNA]</scope>
    <source>
        <strain evidence="2 4">FH1-B-B1</strain>
        <strain evidence="1 3">FH1-B-C1</strain>
    </source>
</reference>
<dbReference type="SUPFAM" id="SSF53335">
    <property type="entry name" value="S-adenosyl-L-methionine-dependent methyltransferases"/>
    <property type="match status" value="1"/>
</dbReference>
<dbReference type="EMBL" id="NPDZ01000007">
    <property type="protein sequence ID" value="PJZ72818.1"/>
    <property type="molecule type" value="Genomic_DNA"/>
</dbReference>
<evidence type="ECO:0000313" key="4">
    <source>
        <dbReference type="Proteomes" id="UP000231990"/>
    </source>
</evidence>
<dbReference type="Proteomes" id="UP000231990">
    <property type="component" value="Unassembled WGS sequence"/>
</dbReference>
<evidence type="ECO:0000313" key="1">
    <source>
        <dbReference type="EMBL" id="PJZ70298.1"/>
    </source>
</evidence>